<evidence type="ECO:0000256" key="3">
    <source>
        <dbReference type="SAM" id="MobiDB-lite"/>
    </source>
</evidence>
<dbReference type="OrthoDB" id="529907at2"/>
<dbReference type="InterPro" id="IPR016181">
    <property type="entry name" value="Acyl_CoA_acyltransferase"/>
</dbReference>
<sequence>MVTFRRLADTEEDLLETFLYLAIHQEDPTNPVSRSVLELPELATYISNWGRRSDHCLVAEVGGVVIGAVWCRMYAGQVTGYGFVDDQIPELTMSLLPEYRGRGIGSELLGRLFELLQEKGFERASLSCQVSNPAYRLYQRMGFETLRLGDGMRSWSLNSKNHSEPDQTGVGPGRETRVGHRKSRALALAKTRDVKLVLAHYCIECRTKLCCFISV</sequence>
<proteinExistence type="predicted"/>
<dbReference type="InterPro" id="IPR000182">
    <property type="entry name" value="GNAT_dom"/>
</dbReference>
<keyword evidence="1 5" id="KW-0808">Transferase</keyword>
<reference evidence="5 6" key="1">
    <citation type="submission" date="2018-12" db="EMBL/GenBank/DDBJ databases">
        <title>Complete genome sequence of Flaviflexus sp. H23T48.</title>
        <authorList>
            <person name="Bae J.-W."/>
            <person name="Lee J.-Y."/>
        </authorList>
    </citation>
    <scope>NUCLEOTIDE SEQUENCE [LARGE SCALE GENOMIC DNA]</scope>
    <source>
        <strain evidence="5 6">H23T48</strain>
    </source>
</reference>
<dbReference type="InterPro" id="IPR050680">
    <property type="entry name" value="YpeA/RimI_acetyltransf"/>
</dbReference>
<dbReference type="GO" id="GO:0016747">
    <property type="term" value="F:acyltransferase activity, transferring groups other than amino-acyl groups"/>
    <property type="evidence" value="ECO:0007669"/>
    <property type="project" value="InterPro"/>
</dbReference>
<dbReference type="EMBL" id="CP034593">
    <property type="protein sequence ID" value="AZQ76890.1"/>
    <property type="molecule type" value="Genomic_DNA"/>
</dbReference>
<dbReference type="RefSeq" id="WP_126703696.1">
    <property type="nucleotide sequence ID" value="NZ_CP034593.1"/>
</dbReference>
<gene>
    <name evidence="5" type="ORF">EJ997_05605</name>
</gene>
<keyword evidence="2" id="KW-0012">Acyltransferase</keyword>
<evidence type="ECO:0000313" key="6">
    <source>
        <dbReference type="Proteomes" id="UP000280344"/>
    </source>
</evidence>
<dbReference type="KEGG" id="flh:EJ997_05605"/>
<name>A0A3Q9G3S1_9ACTO</name>
<dbReference type="PANTHER" id="PTHR43420:SF12">
    <property type="entry name" value="N-ACETYLTRANSFERASE DOMAIN-CONTAINING PROTEIN"/>
    <property type="match status" value="1"/>
</dbReference>
<dbReference type="SUPFAM" id="SSF55729">
    <property type="entry name" value="Acyl-CoA N-acyltransferases (Nat)"/>
    <property type="match status" value="1"/>
</dbReference>
<keyword evidence="6" id="KW-1185">Reference proteome</keyword>
<dbReference type="PROSITE" id="PS51186">
    <property type="entry name" value="GNAT"/>
    <property type="match status" value="1"/>
</dbReference>
<dbReference type="Gene3D" id="3.40.630.30">
    <property type="match status" value="1"/>
</dbReference>
<dbReference type="Pfam" id="PF00583">
    <property type="entry name" value="Acetyltransf_1"/>
    <property type="match status" value="1"/>
</dbReference>
<feature type="domain" description="N-acetyltransferase" evidence="4">
    <location>
        <begin position="2"/>
        <end position="160"/>
    </location>
</feature>
<accession>A0A3Q9G3S1</accession>
<dbReference type="PANTHER" id="PTHR43420">
    <property type="entry name" value="ACETYLTRANSFERASE"/>
    <property type="match status" value="1"/>
</dbReference>
<evidence type="ECO:0000313" key="5">
    <source>
        <dbReference type="EMBL" id="AZQ76890.1"/>
    </source>
</evidence>
<dbReference type="CDD" id="cd04301">
    <property type="entry name" value="NAT_SF"/>
    <property type="match status" value="1"/>
</dbReference>
<evidence type="ECO:0000256" key="2">
    <source>
        <dbReference type="ARBA" id="ARBA00023315"/>
    </source>
</evidence>
<evidence type="ECO:0000256" key="1">
    <source>
        <dbReference type="ARBA" id="ARBA00022679"/>
    </source>
</evidence>
<dbReference type="Proteomes" id="UP000280344">
    <property type="component" value="Chromosome"/>
</dbReference>
<feature type="region of interest" description="Disordered" evidence="3">
    <location>
        <begin position="157"/>
        <end position="179"/>
    </location>
</feature>
<dbReference type="AlphaFoldDB" id="A0A3Q9G3S1"/>
<organism evidence="5 6">
    <name type="scientific">Flaviflexus ciconiae</name>
    <dbReference type="NCBI Taxonomy" id="2496867"/>
    <lineage>
        <taxon>Bacteria</taxon>
        <taxon>Bacillati</taxon>
        <taxon>Actinomycetota</taxon>
        <taxon>Actinomycetes</taxon>
        <taxon>Actinomycetales</taxon>
        <taxon>Actinomycetaceae</taxon>
        <taxon>Flaviflexus</taxon>
    </lineage>
</organism>
<protein>
    <submittedName>
        <fullName evidence="5">GNAT family N-acetyltransferase</fullName>
    </submittedName>
</protein>
<evidence type="ECO:0000259" key="4">
    <source>
        <dbReference type="PROSITE" id="PS51186"/>
    </source>
</evidence>